<dbReference type="Pfam" id="PF00033">
    <property type="entry name" value="Cytochrome_B"/>
    <property type="match status" value="1"/>
</dbReference>
<dbReference type="InterPro" id="IPR027387">
    <property type="entry name" value="Cytb/b6-like_sf"/>
</dbReference>
<feature type="transmembrane region" description="Helical" evidence="1">
    <location>
        <begin position="217"/>
        <end position="238"/>
    </location>
</feature>
<protein>
    <submittedName>
        <fullName evidence="3">Cytochrome b/b6/petB-like protein</fullName>
    </submittedName>
</protein>
<dbReference type="NCBIfam" id="NF040969">
    <property type="entry name" value="cytb_ExtP"/>
    <property type="match status" value="1"/>
</dbReference>
<keyword evidence="1" id="KW-0472">Membrane</keyword>
<dbReference type="InterPro" id="IPR016174">
    <property type="entry name" value="Di-haem_cyt_TM"/>
</dbReference>
<feature type="transmembrane region" description="Helical" evidence="1">
    <location>
        <begin position="122"/>
        <end position="140"/>
    </location>
</feature>
<evidence type="ECO:0000313" key="4">
    <source>
        <dbReference type="Proteomes" id="UP000223071"/>
    </source>
</evidence>
<dbReference type="AlphaFoldDB" id="A0A2A9HEE1"/>
<dbReference type="PANTHER" id="PTHR19271:SF16">
    <property type="entry name" value="CYTOCHROME B"/>
    <property type="match status" value="1"/>
</dbReference>
<sequence>MAVEAPPKPTLADKIYDRLFHNYVWKSIFRTGYPNTPRNQMLIVATNVFLHLHPTRIHRTHVKITHTYCLGGLSFFMFLGLTVTGILLMFYYVPSVERAYLDIQNITTTVQFGQLMRNMHRWMAHAMVILVFLHMMRVFYTGAYKPPREFNWVVGVILLVLTFLLSFTGYLLPWDQLAFWAITVGSEIAGSAPVLGPKTRFWMLGGFEVGPNALIRFYTLHVIGLPLLAAIFMAVHFWRIRRDGGLARPL</sequence>
<dbReference type="SUPFAM" id="SSF81342">
    <property type="entry name" value="Transmembrane di-heme cytochromes"/>
    <property type="match status" value="1"/>
</dbReference>
<dbReference type="PANTHER" id="PTHR19271">
    <property type="entry name" value="CYTOCHROME B"/>
    <property type="match status" value="1"/>
</dbReference>
<dbReference type="InterPro" id="IPR005797">
    <property type="entry name" value="Cyt_b/b6_N"/>
</dbReference>
<name>A0A2A9HEE1_TEPT2</name>
<evidence type="ECO:0000256" key="1">
    <source>
        <dbReference type="SAM" id="Phobius"/>
    </source>
</evidence>
<dbReference type="GO" id="GO:0016491">
    <property type="term" value="F:oxidoreductase activity"/>
    <property type="evidence" value="ECO:0007669"/>
    <property type="project" value="InterPro"/>
</dbReference>
<organism evidence="3 4">
    <name type="scientific">Tepidiforma thermophila (strain KCTC 52669 / CGMCC 1.13589 / G233)</name>
    <dbReference type="NCBI Taxonomy" id="2761530"/>
    <lineage>
        <taxon>Bacteria</taxon>
        <taxon>Bacillati</taxon>
        <taxon>Chloroflexota</taxon>
        <taxon>Tepidiformia</taxon>
        <taxon>Tepidiformales</taxon>
        <taxon>Tepidiformaceae</taxon>
        <taxon>Tepidiforma</taxon>
    </lineage>
</organism>
<proteinExistence type="predicted"/>
<evidence type="ECO:0000313" key="3">
    <source>
        <dbReference type="EMBL" id="PFG73470.1"/>
    </source>
</evidence>
<feature type="transmembrane region" description="Helical" evidence="1">
    <location>
        <begin position="68"/>
        <end position="93"/>
    </location>
</feature>
<keyword evidence="4" id="KW-1185">Reference proteome</keyword>
<dbReference type="GO" id="GO:0022904">
    <property type="term" value="P:respiratory electron transport chain"/>
    <property type="evidence" value="ECO:0007669"/>
    <property type="project" value="InterPro"/>
</dbReference>
<keyword evidence="1" id="KW-1133">Transmembrane helix</keyword>
<evidence type="ECO:0000259" key="2">
    <source>
        <dbReference type="PROSITE" id="PS51002"/>
    </source>
</evidence>
<dbReference type="GO" id="GO:0009055">
    <property type="term" value="F:electron transfer activity"/>
    <property type="evidence" value="ECO:0007669"/>
    <property type="project" value="InterPro"/>
</dbReference>
<feature type="transmembrane region" description="Helical" evidence="1">
    <location>
        <begin position="152"/>
        <end position="171"/>
    </location>
</feature>
<dbReference type="Gene3D" id="1.20.810.10">
    <property type="entry name" value="Cytochrome Bc1 Complex, Chain C"/>
    <property type="match status" value="1"/>
</dbReference>
<dbReference type="GO" id="GO:0016020">
    <property type="term" value="C:membrane"/>
    <property type="evidence" value="ECO:0007669"/>
    <property type="project" value="InterPro"/>
</dbReference>
<feature type="domain" description="Cytochrome b/b6 N-terminal region profile" evidence="2">
    <location>
        <begin position="11"/>
        <end position="249"/>
    </location>
</feature>
<dbReference type="PROSITE" id="PS51002">
    <property type="entry name" value="CYTB_NTER"/>
    <property type="match status" value="1"/>
</dbReference>
<dbReference type="RefSeq" id="WP_098502925.1">
    <property type="nucleotide sequence ID" value="NZ_PDJQ01000001.1"/>
</dbReference>
<dbReference type="Proteomes" id="UP000223071">
    <property type="component" value="Unassembled WGS sequence"/>
</dbReference>
<keyword evidence="1" id="KW-0812">Transmembrane</keyword>
<reference evidence="3 4" key="1">
    <citation type="submission" date="2017-09" db="EMBL/GenBank/DDBJ databases">
        <title>Sequencing the genomes of two abundant thermophiles in Great Basin hot springs: Thermocrinis jamiesonii and novel Chloroflexi Thermoflexus hugenholtzii.</title>
        <authorList>
            <person name="Hedlund B."/>
        </authorList>
    </citation>
    <scope>NUCLEOTIDE SEQUENCE [LARGE SCALE GENOMIC DNA]</scope>
    <source>
        <strain evidence="3 4">G233</strain>
    </source>
</reference>
<comment type="caution">
    <text evidence="3">The sequence shown here is derived from an EMBL/GenBank/DDBJ whole genome shotgun (WGS) entry which is preliminary data.</text>
</comment>
<dbReference type="EMBL" id="PDJQ01000001">
    <property type="protein sequence ID" value="PFG73470.1"/>
    <property type="molecule type" value="Genomic_DNA"/>
</dbReference>
<accession>A0A2A9HEE1</accession>
<gene>
    <name evidence="3" type="ORF">A9A59_0668</name>
</gene>